<organism evidence="2 3">
    <name type="scientific">Nocardia huaxiensis</name>
    <dbReference type="NCBI Taxonomy" id="2755382"/>
    <lineage>
        <taxon>Bacteria</taxon>
        <taxon>Bacillati</taxon>
        <taxon>Actinomycetota</taxon>
        <taxon>Actinomycetes</taxon>
        <taxon>Mycobacteriales</taxon>
        <taxon>Nocardiaceae</taxon>
        <taxon>Nocardia</taxon>
    </lineage>
</organism>
<name>A0A7D6VDS9_9NOCA</name>
<dbReference type="Proteomes" id="UP000515512">
    <property type="component" value="Chromosome"/>
</dbReference>
<evidence type="ECO:0000313" key="3">
    <source>
        <dbReference type="Proteomes" id="UP000515512"/>
    </source>
</evidence>
<sequence length="91" mass="10328">MEHDQNLSQDARRKAGDEQAAARRSERHDQMTDMNRVRAESGGDYEPAKRSDLRGEIDRDRDITPREDRHAAKSAAHDAARLANEEFSSGH</sequence>
<dbReference type="RefSeq" id="WP_181581254.1">
    <property type="nucleotide sequence ID" value="NZ_CP059399.1"/>
</dbReference>
<dbReference type="EMBL" id="CP059399">
    <property type="protein sequence ID" value="QLY30055.1"/>
    <property type="molecule type" value="Genomic_DNA"/>
</dbReference>
<evidence type="ECO:0000256" key="1">
    <source>
        <dbReference type="SAM" id="MobiDB-lite"/>
    </source>
</evidence>
<feature type="compositionally biased region" description="Basic and acidic residues" evidence="1">
    <location>
        <begin position="1"/>
        <end position="84"/>
    </location>
</feature>
<feature type="region of interest" description="Disordered" evidence="1">
    <location>
        <begin position="1"/>
        <end position="91"/>
    </location>
</feature>
<accession>A0A7D6VDS9</accession>
<dbReference type="KEGG" id="nhu:H0264_33530"/>
<dbReference type="AlphaFoldDB" id="A0A7D6VDS9"/>
<keyword evidence="3" id="KW-1185">Reference proteome</keyword>
<proteinExistence type="predicted"/>
<gene>
    <name evidence="2" type="ORF">H0264_33530</name>
</gene>
<protein>
    <submittedName>
        <fullName evidence="2">Uncharacterized protein</fullName>
    </submittedName>
</protein>
<evidence type="ECO:0000313" key="2">
    <source>
        <dbReference type="EMBL" id="QLY30055.1"/>
    </source>
</evidence>
<reference evidence="2 3" key="1">
    <citation type="submission" date="2020-07" db="EMBL/GenBank/DDBJ databases">
        <authorList>
            <person name="Zhuang K."/>
            <person name="Ran Y."/>
        </authorList>
    </citation>
    <scope>NUCLEOTIDE SEQUENCE [LARGE SCALE GENOMIC DNA]</scope>
    <source>
        <strain evidence="2 3">WCH-YHL-001</strain>
    </source>
</reference>